<protein>
    <submittedName>
        <fullName evidence="2">Uncharacterized protein</fullName>
    </submittedName>
</protein>
<reference evidence="5" key="1">
    <citation type="submission" date="2017-10" db="EMBL/GenBank/DDBJ databases">
        <title>Phenotypic and genomic properties of facultatively anaerobic sulfur-reducing natronoarchaea from hypersaline soda lakes.</title>
        <authorList>
            <person name="Sorokin D.Y."/>
            <person name="Kublanov I.V."/>
            <person name="Roman P."/>
            <person name="Sinninghe Damste J.S."/>
            <person name="Golyshin P.N."/>
            <person name="Rojo D."/>
            <person name="Ciordia S."/>
            <person name="Mena Md.C."/>
            <person name="Ferrer M."/>
            <person name="Messina E."/>
            <person name="Smedile F."/>
            <person name="La Spada G."/>
            <person name="La Cono V."/>
            <person name="Yakimov M.M."/>
        </authorList>
    </citation>
    <scope>NUCLEOTIDE SEQUENCE [LARGE SCALE GENOMIC DNA]</scope>
    <source>
        <strain evidence="5">AArc1</strain>
    </source>
</reference>
<accession>A0A346PU88</accession>
<feature type="transmembrane region" description="Helical" evidence="1">
    <location>
        <begin position="27"/>
        <end position="49"/>
    </location>
</feature>
<reference evidence="4" key="2">
    <citation type="submission" date="2018-02" db="EMBL/GenBank/DDBJ databases">
        <title>Phenotypic and genomic properties of facultatively anaerobic sulfur-reducing natronoarchaea from hypersaline soda lakes.</title>
        <authorList>
            <person name="Sorokin D.Y."/>
            <person name="Kublanov I.V."/>
            <person name="Roman P."/>
            <person name="Sinninghe Damste J.S."/>
            <person name="Golyshin P.N."/>
            <person name="Rojo D."/>
            <person name="Ciordia S."/>
            <person name="Mena M.D.C."/>
            <person name="Ferrer M."/>
            <person name="Messina E."/>
            <person name="Smedile F."/>
            <person name="La Spada G."/>
            <person name="La Cono V."/>
            <person name="Yakimov M.M."/>
        </authorList>
    </citation>
    <scope>NUCLEOTIDE SEQUENCE [LARGE SCALE GENOMIC DNA]</scope>
    <source>
        <strain evidence="4">AArc-Mg</strain>
    </source>
</reference>
<evidence type="ECO:0000313" key="4">
    <source>
        <dbReference type="Proteomes" id="UP000258613"/>
    </source>
</evidence>
<keyword evidence="4" id="KW-1185">Reference proteome</keyword>
<evidence type="ECO:0000313" key="5">
    <source>
        <dbReference type="Proteomes" id="UP000258707"/>
    </source>
</evidence>
<dbReference type="Proteomes" id="UP000258613">
    <property type="component" value="Chromosome"/>
</dbReference>
<name>A0A346PIG5_9EURY</name>
<dbReference type="EMBL" id="CP024047">
    <property type="protein sequence ID" value="AXR79310.1"/>
    <property type="molecule type" value="Genomic_DNA"/>
</dbReference>
<keyword evidence="1" id="KW-0472">Membrane</keyword>
<sequence length="53" mass="5357">MTQITIGIGLLAVSGLTFVGPSELDSAVLSVLIGTALLLGAGALFRTLARETQ</sequence>
<dbReference type="KEGG" id="nag:AArcMg_3096"/>
<evidence type="ECO:0000313" key="2">
    <source>
        <dbReference type="EMBL" id="AXR79310.1"/>
    </source>
</evidence>
<evidence type="ECO:0000256" key="1">
    <source>
        <dbReference type="SAM" id="Phobius"/>
    </source>
</evidence>
<gene>
    <name evidence="2" type="ORF">AArc1_3002</name>
    <name evidence="3" type="ORF">AArcMg_3096</name>
</gene>
<keyword evidence="1" id="KW-1133">Transmembrane helix</keyword>
<evidence type="ECO:0000313" key="3">
    <source>
        <dbReference type="EMBL" id="AXR83083.1"/>
    </source>
</evidence>
<keyword evidence="1" id="KW-0812">Transmembrane</keyword>
<proteinExistence type="predicted"/>
<dbReference type="EMBL" id="CP027033">
    <property type="protein sequence ID" value="AXR83083.1"/>
    <property type="molecule type" value="Genomic_DNA"/>
</dbReference>
<dbReference type="Proteomes" id="UP000258707">
    <property type="component" value="Chromosome"/>
</dbReference>
<reference evidence="2" key="3">
    <citation type="journal article" date="2019" name="Int. J. Syst. Evol. Microbiol.">
        <title>Natronolimnobius sulfurireducens sp. nov. and Halalkaliarchaeum desulfuricum gen. nov., sp. nov., the first sulfur-respiring alkaliphilic haloarchaea from hypersaline alkaline lakes.</title>
        <authorList>
            <person name="Sorokin D.Y."/>
            <person name="Yakimov M."/>
            <person name="Messina E."/>
            <person name="Merkel A.Y."/>
            <person name="Bale N.J."/>
            <person name="Sinninghe Damste J.S."/>
        </authorList>
    </citation>
    <scope>NUCLEOTIDE SEQUENCE</scope>
    <source>
        <strain evidence="3">AArc-Mg</strain>
        <strain evidence="2">AArc1</strain>
    </source>
</reference>
<organism evidence="2 5">
    <name type="scientific">Natrarchaeobaculum sulfurireducens</name>
    <dbReference type="NCBI Taxonomy" id="2044521"/>
    <lineage>
        <taxon>Archaea</taxon>
        <taxon>Methanobacteriati</taxon>
        <taxon>Methanobacteriota</taxon>
        <taxon>Stenosarchaea group</taxon>
        <taxon>Halobacteria</taxon>
        <taxon>Halobacteriales</taxon>
        <taxon>Natrialbaceae</taxon>
        <taxon>Natrarchaeobaculum</taxon>
    </lineage>
</organism>
<dbReference type="AlphaFoldDB" id="A0A346PIG5"/>
<accession>A0A346PIG5</accession>
<dbReference type="KEGG" id="nan:AArc1_3002"/>